<dbReference type="KEGG" id="cng:CNAG_03798"/>
<dbReference type="RefSeq" id="XP_012047462.1">
    <property type="nucleotide sequence ID" value="XM_012192072.1"/>
</dbReference>
<evidence type="ECO:0000313" key="2">
    <source>
        <dbReference type="Proteomes" id="UP000010091"/>
    </source>
</evidence>
<dbReference type="VEuPathDB" id="FungiDB:CNAG_03798"/>
<reference evidence="1 2" key="1">
    <citation type="journal article" date="2014" name="PLoS Genet.">
        <title>Analysis of the genome and transcriptome of Cryptococcus neoformans var. grubii reveals complex RNA expression and microevolution leading to virulence attenuation.</title>
        <authorList>
            <person name="Janbon G."/>
            <person name="Ormerod K.L."/>
            <person name="Paulet D."/>
            <person name="Byrnes E.J.III."/>
            <person name="Yadav V."/>
            <person name="Chatterjee G."/>
            <person name="Mullapudi N."/>
            <person name="Hon C.C."/>
            <person name="Billmyre R.B."/>
            <person name="Brunel F."/>
            <person name="Bahn Y.S."/>
            <person name="Chen W."/>
            <person name="Chen Y."/>
            <person name="Chow E.W."/>
            <person name="Coppee J.Y."/>
            <person name="Floyd-Averette A."/>
            <person name="Gaillardin C."/>
            <person name="Gerik K.J."/>
            <person name="Goldberg J."/>
            <person name="Gonzalez-Hilarion S."/>
            <person name="Gujja S."/>
            <person name="Hamlin J.L."/>
            <person name="Hsueh Y.P."/>
            <person name="Ianiri G."/>
            <person name="Jones S."/>
            <person name="Kodira C.D."/>
            <person name="Kozubowski L."/>
            <person name="Lam W."/>
            <person name="Marra M."/>
            <person name="Mesner L.D."/>
            <person name="Mieczkowski P.A."/>
            <person name="Moyrand F."/>
            <person name="Nielsen K."/>
            <person name="Proux C."/>
            <person name="Rossignol T."/>
            <person name="Schein J.E."/>
            <person name="Sun S."/>
            <person name="Wollschlaeger C."/>
            <person name="Wood I.A."/>
            <person name="Zeng Q."/>
            <person name="Neuveglise C."/>
            <person name="Newlon C.S."/>
            <person name="Perfect J.R."/>
            <person name="Lodge J.K."/>
            <person name="Idnurm A."/>
            <person name="Stajich J.E."/>
            <person name="Kronstad J.W."/>
            <person name="Sanyal K."/>
            <person name="Heitman J."/>
            <person name="Fraser J.A."/>
            <person name="Cuomo C.A."/>
            <person name="Dietrich F.S."/>
        </authorList>
    </citation>
    <scope>NUCLEOTIDE SEQUENCE [LARGE SCALE GENOMIC DNA]</scope>
    <source>
        <strain evidence="2">H99 / ATCC 208821 / CBS 10515 / FGSC 9487</strain>
    </source>
</reference>
<dbReference type="HOGENOM" id="CLU_2722169_0_0_1"/>
<accession>J9VNN3</accession>
<name>J9VNN3_CRYN9</name>
<evidence type="ECO:0000313" key="1">
    <source>
        <dbReference type="EMBL" id="AFR93305.1"/>
    </source>
</evidence>
<organism evidence="1 2">
    <name type="scientific">Cryptococcus neoformans (strain H99 / ATCC 208821 / CBS 10515 / FGSC 9487)</name>
    <name type="common">Cryptococcus neoformans var. grubii serotype A</name>
    <dbReference type="NCBI Taxonomy" id="235443"/>
    <lineage>
        <taxon>Eukaryota</taxon>
        <taxon>Fungi</taxon>
        <taxon>Dikarya</taxon>
        <taxon>Basidiomycota</taxon>
        <taxon>Agaricomycotina</taxon>
        <taxon>Tremellomycetes</taxon>
        <taxon>Tremellales</taxon>
        <taxon>Cryptococcaceae</taxon>
        <taxon>Cryptococcus</taxon>
        <taxon>Cryptococcus neoformans species complex</taxon>
    </lineage>
</organism>
<dbReference type="GeneID" id="23887263"/>
<proteinExistence type="predicted"/>
<keyword evidence="2" id="KW-1185">Reference proteome</keyword>
<dbReference type="AlphaFoldDB" id="J9VNN3"/>
<dbReference type="Proteomes" id="UP000010091">
    <property type="component" value="Chromosome 2"/>
</dbReference>
<gene>
    <name evidence="1" type="ORF">CNAG_03798</name>
</gene>
<sequence>MLFLMHSRMPTTSRTLSNALYSISNMPPKPTKADDSPQDLSTATLLECLVDHTKKHDDMLALLTEALLKLLE</sequence>
<dbReference type="EMBL" id="CP003821">
    <property type="protein sequence ID" value="AFR93305.1"/>
    <property type="molecule type" value="Genomic_DNA"/>
</dbReference>
<protein>
    <submittedName>
        <fullName evidence="1">Uncharacterized protein</fullName>
    </submittedName>
</protein>